<dbReference type="InterPro" id="IPR036034">
    <property type="entry name" value="PDZ_sf"/>
</dbReference>
<dbReference type="PANTHER" id="PTHR15012:SF35">
    <property type="entry name" value="PROTEIN SHROOM4"/>
    <property type="match status" value="1"/>
</dbReference>
<reference evidence="12" key="1">
    <citation type="thesis" date="2020" institute="ProQuest LLC" country="789 East Eisenhower Parkway, Ann Arbor, MI, USA">
        <title>Comparative Genomics and Chromosome Evolution.</title>
        <authorList>
            <person name="Mudd A.B."/>
        </authorList>
    </citation>
    <scope>NUCLEOTIDE SEQUENCE</scope>
    <source>
        <strain evidence="12">HN-11 Male</strain>
        <tissue evidence="12">Kidney and liver</tissue>
    </source>
</reference>
<evidence type="ECO:0000313" key="12">
    <source>
        <dbReference type="EMBL" id="KAG9478080.1"/>
    </source>
</evidence>
<feature type="compositionally biased region" description="Basic and acidic residues" evidence="9">
    <location>
        <begin position="491"/>
        <end position="507"/>
    </location>
</feature>
<keyword evidence="13" id="KW-1185">Reference proteome</keyword>
<dbReference type="PANTHER" id="PTHR15012">
    <property type="entry name" value="APICAL PROTEIN/SHROOM-RELATED"/>
    <property type="match status" value="1"/>
</dbReference>
<comment type="caution">
    <text evidence="12">The sequence shown here is derived from an EMBL/GenBank/DDBJ whole genome shotgun (WGS) entry which is preliminary data.</text>
</comment>
<dbReference type="SMART" id="SM00228">
    <property type="entry name" value="PDZ"/>
    <property type="match status" value="1"/>
</dbReference>
<evidence type="ECO:0008006" key="14">
    <source>
        <dbReference type="Google" id="ProtNLM"/>
    </source>
</evidence>
<dbReference type="GO" id="GO:0051015">
    <property type="term" value="F:actin filament binding"/>
    <property type="evidence" value="ECO:0007669"/>
    <property type="project" value="InterPro"/>
</dbReference>
<dbReference type="SUPFAM" id="SSF50156">
    <property type="entry name" value="PDZ domain-like"/>
    <property type="match status" value="1"/>
</dbReference>
<comment type="subcellular location">
    <subcellularLocation>
        <location evidence="1">Cytoplasm</location>
        <location evidence="1">Cytoskeleton</location>
    </subcellularLocation>
</comment>
<feature type="compositionally biased region" description="Polar residues" evidence="9">
    <location>
        <begin position="473"/>
        <end position="482"/>
    </location>
</feature>
<keyword evidence="6" id="KW-0009">Actin-binding</keyword>
<evidence type="ECO:0000256" key="5">
    <source>
        <dbReference type="ARBA" id="ARBA00022553"/>
    </source>
</evidence>
<organism evidence="12 13">
    <name type="scientific">Eleutherodactylus coqui</name>
    <name type="common">Puerto Rican coqui</name>
    <dbReference type="NCBI Taxonomy" id="57060"/>
    <lineage>
        <taxon>Eukaryota</taxon>
        <taxon>Metazoa</taxon>
        <taxon>Chordata</taxon>
        <taxon>Craniata</taxon>
        <taxon>Vertebrata</taxon>
        <taxon>Euteleostomi</taxon>
        <taxon>Amphibia</taxon>
        <taxon>Batrachia</taxon>
        <taxon>Anura</taxon>
        <taxon>Neobatrachia</taxon>
        <taxon>Hyloidea</taxon>
        <taxon>Eleutherodactylidae</taxon>
        <taxon>Eleutherodactylinae</taxon>
        <taxon>Eleutherodactylus</taxon>
        <taxon>Eleutherodactylus</taxon>
    </lineage>
</organism>
<evidence type="ECO:0000256" key="6">
    <source>
        <dbReference type="ARBA" id="ARBA00023203"/>
    </source>
</evidence>
<dbReference type="EMBL" id="WNTK01000009">
    <property type="protein sequence ID" value="KAG9478080.1"/>
    <property type="molecule type" value="Genomic_DNA"/>
</dbReference>
<sequence length="1633" mass="185641">MDPQAADRILDPLQYIHVQLQGGAPWGFTLQGGLEHGSPLLISKIEDGGKAAKSEKIEVGDELVNINGTPLHGSRQEALILIKGSYKILKMIVKRRSVLVIRPHSWHLAKLSEVHPDVASMQYPSDAFSMSWHAGSEISDHHLQWNILSRHCSTDKSSSIGSMESLDQPGQNYYEGTPSPLDSDIYQNKRDSAYSSFSTCSNISDYTASTRMDDSSSNCFQGSNKQDVGQYLQTGKGAIDSQLDICRQSLNKHFQKASIFPHDTHNLDNISSPPQPPIRRDSLRENKTQLCNHDERPSAPSDALHVPGMWSSNTEQFNSSENSFCQCRNGPCTEYLKENLSSGQYYMLSSQTDKVHQISKFAKDDERQPNHCTELNKKWSDNRETKGFNYNNIGEVPFDHMATEAVKNSDCDHWKTFRNPFTQTNMSSAQTSFRNDLLSSSDCHSPKSKCKEELEDNEKRCKCITNKVFEMPQHQSMEQPPSDTGGFHRCSSSDKFVRMPNDTKDDSSSQLNNVNPPNSKCNTDTLTQGAFRPGPIKKPGSCRHRSAQMRRKSDRFATNLRNEIQCRKAQLQKSKGSKVLLSGEESVEEKDNVFESQSELMSLPASPPPPPPKNKALFSEIKRASVEKYRSPKDYSNQEKAEGQLIDKTSETHKHTIKENIPPKKEAFTEDEGLLLSSQDKTYNECWKSNASDIHHQESLFKKINQMDHQKSTAQKCSYSTRDLQPANYMAFKPESCLNEWAPEDKISLGSLKIPVECKDSSGVEQKLSPEVCGVDTLKNTCDNQPPPETDDNYTHSTSYMNNQFFDSGRKWSLTQCTSEQPVTERKICQGNLGQEKKLHEVKRTDDFSSENQLKSPQQFFDFKNHIPQHKSNGGAKWTWSPEQKLQARFSIEREVGQKLNGLNMEEIVPPPITRLSDENMLMPFADRRKFFEEVSKRPTSSSAVNDKTNTNICPSILDNPFSRTMVPDRRRHSVDYTHYTSTSRRQDSGLPHYDFCMNHTVDPPMCCNQGKHSADYLPSLTYGYRACVFCSNEFCPALRKRNIPMTHHNCHCQHFHQQHHHQWTKCADYLCPTQYDLLEEGGSFHIDRCHVRKPVLQDMPLKERNQHLKINRKCSQSVSDLYHFPSGIQLPGPLKSCCEKNNLECAQYSKTTSSYNPSYENLFRPVKFASFQDGHPEPSLTKNRAYSVSQLDLEYLALRDRMESPTTKLEEREPSARSKKQGPPRPPPPKWEKYKEHQASKQTASKSGFFNCKEGPMPELKTEIKDTRQRSQSLPLDKISFNVAYNLSPSSIQGLNHFKELSEIRCALQGSQDSSPAASPSRAFSVASESKEADGCGTIDQLFCSESIRMESLSTDVHGGKCSPALENIFEGEFRHSEDDWSTDRESEVSIPERYDEFQSVSPTLLCGTVSPTTCATYYNTSTAKAELLNRMKEMSEIQEKTGNVTEAENEENELTFKKMQLIESISRKISVLREAQQGLQEDISANATLGCEMENLLKSFCKPNEYDKFQIFIGDRDKVVNLLLSLSGRLRRVESALSCEDPEPSMEEKLNLLEKKKQLTDQLEDAKELKAHVTRREQIVLETVSKYLNDEQLQDYRHYVKMTSALVVEQRELEDKIRLGEEQLRCLRESL</sequence>
<dbReference type="OrthoDB" id="10063560at2759"/>
<feature type="region of interest" description="Disordered" evidence="9">
    <location>
        <begin position="569"/>
        <end position="614"/>
    </location>
</feature>
<evidence type="ECO:0000256" key="4">
    <source>
        <dbReference type="ARBA" id="ARBA00022490"/>
    </source>
</evidence>
<evidence type="ECO:0000256" key="2">
    <source>
        <dbReference type="ARBA" id="ARBA00006469"/>
    </source>
</evidence>
<keyword evidence="3" id="KW-0217">Developmental protein</keyword>
<feature type="region of interest" description="Disordered" evidence="9">
    <location>
        <begin position="472"/>
        <end position="557"/>
    </location>
</feature>
<evidence type="ECO:0000256" key="7">
    <source>
        <dbReference type="ARBA" id="ARBA00023212"/>
    </source>
</evidence>
<name>A0A8J6F0A8_ELECQ</name>
<feature type="coiled-coil region" evidence="8">
    <location>
        <begin position="1548"/>
        <end position="1578"/>
    </location>
</feature>
<protein>
    <recommendedName>
        <fullName evidence="14">Protein Shroom4</fullName>
    </recommendedName>
</protein>
<dbReference type="GO" id="GO:0043296">
    <property type="term" value="C:apical junction complex"/>
    <property type="evidence" value="ECO:0007669"/>
    <property type="project" value="TreeGrafter"/>
</dbReference>
<feature type="domain" description="ASD2" evidence="11">
    <location>
        <begin position="1337"/>
        <end position="1633"/>
    </location>
</feature>
<dbReference type="GO" id="GO:0005912">
    <property type="term" value="C:adherens junction"/>
    <property type="evidence" value="ECO:0007669"/>
    <property type="project" value="TreeGrafter"/>
</dbReference>
<evidence type="ECO:0000259" key="10">
    <source>
        <dbReference type="PROSITE" id="PS50106"/>
    </source>
</evidence>
<dbReference type="Pfam" id="PF08687">
    <property type="entry name" value="ASD2"/>
    <property type="match status" value="1"/>
</dbReference>
<gene>
    <name evidence="12" type="ORF">GDO78_013204</name>
</gene>
<dbReference type="GO" id="GO:0007015">
    <property type="term" value="P:actin filament organization"/>
    <property type="evidence" value="ECO:0007669"/>
    <property type="project" value="TreeGrafter"/>
</dbReference>
<dbReference type="InterPro" id="IPR014799">
    <property type="entry name" value="ASD2_dom"/>
</dbReference>
<dbReference type="PROSITE" id="PS50106">
    <property type="entry name" value="PDZ"/>
    <property type="match status" value="1"/>
</dbReference>
<accession>A0A8J6F0A8</accession>
<evidence type="ECO:0000313" key="13">
    <source>
        <dbReference type="Proteomes" id="UP000770717"/>
    </source>
</evidence>
<proteinExistence type="inferred from homology"/>
<evidence type="ECO:0000256" key="9">
    <source>
        <dbReference type="SAM" id="MobiDB-lite"/>
    </source>
</evidence>
<dbReference type="Gene3D" id="6.10.250.3120">
    <property type="match status" value="1"/>
</dbReference>
<dbReference type="InterPro" id="IPR027685">
    <property type="entry name" value="Shroom_fam"/>
</dbReference>
<dbReference type="CDD" id="cd06750">
    <property type="entry name" value="PDZ_shroom2_3_4-like"/>
    <property type="match status" value="1"/>
</dbReference>
<dbReference type="InterPro" id="IPR001478">
    <property type="entry name" value="PDZ"/>
</dbReference>
<comment type="similarity">
    <text evidence="2">Belongs to the shroom family.</text>
</comment>
<feature type="region of interest" description="Disordered" evidence="9">
    <location>
        <begin position="158"/>
        <end position="184"/>
    </location>
</feature>
<feature type="domain" description="PDZ" evidence="10">
    <location>
        <begin position="15"/>
        <end position="97"/>
    </location>
</feature>
<feature type="compositionally biased region" description="Polar residues" evidence="9">
    <location>
        <begin position="508"/>
        <end position="528"/>
    </location>
</feature>
<feature type="compositionally biased region" description="Basic and acidic residues" evidence="9">
    <location>
        <begin position="1231"/>
        <end position="1240"/>
    </location>
</feature>
<feature type="compositionally biased region" description="Basic and acidic residues" evidence="9">
    <location>
        <begin position="1202"/>
        <end position="1217"/>
    </location>
</feature>
<dbReference type="FunFam" id="2.30.42.10:FF:000100">
    <property type="entry name" value="Shroom family member 2"/>
    <property type="match status" value="1"/>
</dbReference>
<keyword evidence="7" id="KW-0206">Cytoskeleton</keyword>
<keyword evidence="8" id="KW-0175">Coiled coil</keyword>
<dbReference type="Proteomes" id="UP000770717">
    <property type="component" value="Unassembled WGS sequence"/>
</dbReference>
<evidence type="ECO:0000256" key="1">
    <source>
        <dbReference type="ARBA" id="ARBA00004245"/>
    </source>
</evidence>
<dbReference type="GO" id="GO:0030864">
    <property type="term" value="C:cortical actin cytoskeleton"/>
    <property type="evidence" value="ECO:0007669"/>
    <property type="project" value="TreeGrafter"/>
</dbReference>
<feature type="compositionally biased region" description="Basic residues" evidence="9">
    <location>
        <begin position="540"/>
        <end position="553"/>
    </location>
</feature>
<keyword evidence="4" id="KW-0963">Cytoplasm</keyword>
<keyword evidence="5" id="KW-0597">Phosphoprotein</keyword>
<evidence type="ECO:0000259" key="11">
    <source>
        <dbReference type="PROSITE" id="PS51307"/>
    </source>
</evidence>
<dbReference type="GO" id="GO:0016324">
    <property type="term" value="C:apical plasma membrane"/>
    <property type="evidence" value="ECO:0007669"/>
    <property type="project" value="TreeGrafter"/>
</dbReference>
<feature type="region of interest" description="Disordered" evidence="9">
    <location>
        <begin position="1202"/>
        <end position="1258"/>
    </location>
</feature>
<dbReference type="PROSITE" id="PS51307">
    <property type="entry name" value="ASD2"/>
    <property type="match status" value="1"/>
</dbReference>
<evidence type="ECO:0000256" key="8">
    <source>
        <dbReference type="SAM" id="Coils"/>
    </source>
</evidence>
<dbReference type="Pfam" id="PF00595">
    <property type="entry name" value="PDZ"/>
    <property type="match status" value="1"/>
</dbReference>
<dbReference type="Gene3D" id="2.30.42.10">
    <property type="match status" value="1"/>
</dbReference>
<evidence type="ECO:0000256" key="3">
    <source>
        <dbReference type="ARBA" id="ARBA00022473"/>
    </source>
</evidence>